<dbReference type="GO" id="GO:0005524">
    <property type="term" value="F:ATP binding"/>
    <property type="evidence" value="ECO:0007669"/>
    <property type="project" value="UniProtKB-KW"/>
</dbReference>
<gene>
    <name evidence="2" type="ORF">G1H51_02585</name>
    <name evidence="4" type="ORF">G1H77_02585</name>
    <name evidence="3" type="ORF">G1I19_02585</name>
</gene>
<evidence type="ECO:0000313" key="4">
    <source>
        <dbReference type="EMBL" id="HAD2683408.1"/>
    </source>
</evidence>
<organism evidence="4">
    <name type="scientific">Salmonella enterica I</name>
    <dbReference type="NCBI Taxonomy" id="59201"/>
    <lineage>
        <taxon>Bacteria</taxon>
        <taxon>Pseudomonadati</taxon>
        <taxon>Pseudomonadota</taxon>
        <taxon>Gammaproteobacteria</taxon>
        <taxon>Enterobacterales</taxon>
        <taxon>Enterobacteriaceae</taxon>
        <taxon>Salmonella</taxon>
    </lineage>
</organism>
<name>A0A3X9GFI6_SALET</name>
<protein>
    <submittedName>
        <fullName evidence="4">ATP-binding protein</fullName>
    </submittedName>
</protein>
<keyword evidence="4" id="KW-0067">ATP-binding</keyword>
<dbReference type="EMBL" id="DAAOEA010000001">
    <property type="protein sequence ID" value="HAD2650000.1"/>
    <property type="molecule type" value="Genomic_DNA"/>
</dbReference>
<dbReference type="EMBL" id="DAAOEH010000001">
    <property type="protein sequence ID" value="HAD2683408.1"/>
    <property type="molecule type" value="Genomic_DNA"/>
</dbReference>
<accession>A0A3X9GFI6</accession>
<feature type="region of interest" description="Disordered" evidence="1">
    <location>
        <begin position="39"/>
        <end position="77"/>
    </location>
</feature>
<dbReference type="AlphaFoldDB" id="A0A3X9GFI6"/>
<comment type="caution">
    <text evidence="4">The sequence shown here is derived from an EMBL/GenBank/DDBJ whole genome shotgun (WGS) entry which is preliminary data.</text>
</comment>
<evidence type="ECO:0000256" key="1">
    <source>
        <dbReference type="SAM" id="MobiDB-lite"/>
    </source>
</evidence>
<reference evidence="4" key="2">
    <citation type="submission" date="2019-01" db="EMBL/GenBank/DDBJ databases">
        <authorList>
            <consortium name="NCBI Pathogen Detection Project"/>
        </authorList>
    </citation>
    <scope>NUCLEOTIDE SEQUENCE</scope>
    <source>
        <strain evidence="4">Salmonella enterica subsp. enterica</strain>
    </source>
</reference>
<proteinExistence type="predicted"/>
<keyword evidence="4" id="KW-0547">Nucleotide-binding</keyword>
<evidence type="ECO:0000313" key="3">
    <source>
        <dbReference type="EMBL" id="HAD2650000.1"/>
    </source>
</evidence>
<sequence length="77" mass="7888">MRECDPAGAPGVEKTHLAAAPGVKAADVGHRVLFMPQDRLVDADESEAGKPPGAPATTTELCAGADPGRNRLPANDQ</sequence>
<evidence type="ECO:0000313" key="2">
    <source>
        <dbReference type="EMBL" id="HAD2547910.1"/>
    </source>
</evidence>
<dbReference type="EMBL" id="DAAOCX010000001">
    <property type="protein sequence ID" value="HAD2547910.1"/>
    <property type="molecule type" value="Genomic_DNA"/>
</dbReference>
<reference evidence="4" key="1">
    <citation type="journal article" date="2018" name="Genome Biol.">
        <title>SKESA: strategic k-mer extension for scrupulous assemblies.</title>
        <authorList>
            <person name="Souvorov A."/>
            <person name="Agarwala R."/>
            <person name="Lipman D.J."/>
        </authorList>
    </citation>
    <scope>NUCLEOTIDE SEQUENCE</scope>
    <source>
        <strain evidence="4">Salmonella enterica subsp. enterica</strain>
    </source>
</reference>